<dbReference type="GO" id="GO:0016747">
    <property type="term" value="F:acyltransferase activity, transferring groups other than amino-acyl groups"/>
    <property type="evidence" value="ECO:0007669"/>
    <property type="project" value="InterPro"/>
</dbReference>
<evidence type="ECO:0000313" key="3">
    <source>
        <dbReference type="Proteomes" id="UP000000268"/>
    </source>
</evidence>
<protein>
    <submittedName>
        <fullName evidence="2">Acetyltransferase, GNAT family</fullName>
    </submittedName>
</protein>
<name>A8ZKI3_ACAM1</name>
<dbReference type="InterPro" id="IPR000182">
    <property type="entry name" value="GNAT_dom"/>
</dbReference>
<evidence type="ECO:0000259" key="1">
    <source>
        <dbReference type="PROSITE" id="PS51186"/>
    </source>
</evidence>
<gene>
    <name evidence="2" type="ordered locus">AM1_A0176</name>
</gene>
<reference evidence="2 3" key="1">
    <citation type="journal article" date="2008" name="Proc. Natl. Acad. Sci. U.S.A.">
        <title>Niche adaptation and genome expansion in the chlorophyll d-producing cyanobacterium Acaryochloris marina.</title>
        <authorList>
            <person name="Swingley W.D."/>
            <person name="Chen M."/>
            <person name="Cheung P.C."/>
            <person name="Conrad A.L."/>
            <person name="Dejesa L.C."/>
            <person name="Hao J."/>
            <person name="Honchak B.M."/>
            <person name="Karbach L.E."/>
            <person name="Kurdoglu A."/>
            <person name="Lahiri S."/>
            <person name="Mastrian S.D."/>
            <person name="Miyashita H."/>
            <person name="Page L."/>
            <person name="Ramakrishna P."/>
            <person name="Satoh S."/>
            <person name="Sattley W.M."/>
            <person name="Shimada Y."/>
            <person name="Taylor H.L."/>
            <person name="Tomo T."/>
            <person name="Tsuchiya T."/>
            <person name="Wang Z.T."/>
            <person name="Raymond J."/>
            <person name="Mimuro M."/>
            <person name="Blankenship R.E."/>
            <person name="Touchman J.W."/>
        </authorList>
    </citation>
    <scope>NUCLEOTIDE SEQUENCE [LARGE SCALE GENOMIC DNA]</scope>
    <source>
        <strain evidence="3">MBIC 11017</strain>
        <plasmid evidence="3">Plasmid pREB1</plasmid>
    </source>
</reference>
<dbReference type="PANTHER" id="PTHR42791">
    <property type="entry name" value="GNAT FAMILY ACETYLTRANSFERASE"/>
    <property type="match status" value="1"/>
</dbReference>
<dbReference type="PROSITE" id="PS51186">
    <property type="entry name" value="GNAT"/>
    <property type="match status" value="1"/>
</dbReference>
<feature type="domain" description="N-acetyltransferase" evidence="1">
    <location>
        <begin position="132"/>
        <end position="209"/>
    </location>
</feature>
<dbReference type="InterPro" id="IPR016181">
    <property type="entry name" value="Acyl_CoA_acyltransferase"/>
</dbReference>
<dbReference type="PANTHER" id="PTHR42791:SF1">
    <property type="entry name" value="N-ACETYLTRANSFERASE DOMAIN-CONTAINING PROTEIN"/>
    <property type="match status" value="1"/>
</dbReference>
<dbReference type="Proteomes" id="UP000000268">
    <property type="component" value="Plasmid pREB1"/>
</dbReference>
<sequence length="209" mass="23601">MDHSNILQLRPSQIEEASELAAHALISDPVFSNLTPDDPELRFQALTWLTSRLMAYCIQYGYTYTTSDIQGVAVWLPPAGEVSSHWLQQIKMALQLKVYQLPVKVGWNRLARWLKVLSAIEKAQQQDMGESPYWDLGLMVVHPDSQGQGIGTRLLEPILLQASKEGLPCSVVTATELAVRFYQKNGFEITRKQQIAADAPSFWILKRHP</sequence>
<dbReference type="CDD" id="cd04301">
    <property type="entry name" value="NAT_SF"/>
    <property type="match status" value="1"/>
</dbReference>
<accession>A8ZKI3</accession>
<dbReference type="AlphaFoldDB" id="A8ZKI3"/>
<dbReference type="Pfam" id="PF13508">
    <property type="entry name" value="Acetyltransf_7"/>
    <property type="match status" value="1"/>
</dbReference>
<keyword evidence="2" id="KW-0614">Plasmid</keyword>
<dbReference type="HOGENOM" id="CLU_060131_7_1_3"/>
<dbReference type="OrthoDB" id="7057833at2"/>
<dbReference type="InterPro" id="IPR052523">
    <property type="entry name" value="Trichothecene_AcTrans"/>
</dbReference>
<proteinExistence type="predicted"/>
<dbReference type="KEGG" id="amr:AM1_A0176"/>
<keyword evidence="3" id="KW-1185">Reference proteome</keyword>
<evidence type="ECO:0000313" key="2">
    <source>
        <dbReference type="EMBL" id="ABW31683.1"/>
    </source>
</evidence>
<dbReference type="Gene3D" id="3.40.630.30">
    <property type="match status" value="1"/>
</dbReference>
<dbReference type="SUPFAM" id="SSF55729">
    <property type="entry name" value="Acyl-CoA N-acyltransferases (Nat)"/>
    <property type="match status" value="1"/>
</dbReference>
<organism evidence="2 3">
    <name type="scientific">Acaryochloris marina (strain MBIC 11017)</name>
    <dbReference type="NCBI Taxonomy" id="329726"/>
    <lineage>
        <taxon>Bacteria</taxon>
        <taxon>Bacillati</taxon>
        <taxon>Cyanobacteriota</taxon>
        <taxon>Cyanophyceae</taxon>
        <taxon>Acaryochloridales</taxon>
        <taxon>Acaryochloridaceae</taxon>
        <taxon>Acaryochloris</taxon>
    </lineage>
</organism>
<dbReference type="EMBL" id="CP000838">
    <property type="protein sequence ID" value="ABW31683.1"/>
    <property type="molecule type" value="Genomic_DNA"/>
</dbReference>
<keyword evidence="2" id="KW-0808">Transferase</keyword>
<geneLocation type="plasmid" evidence="2 3">
    <name>pREB1</name>
</geneLocation>